<feature type="compositionally biased region" description="Basic and acidic residues" evidence="1">
    <location>
        <begin position="137"/>
        <end position="152"/>
    </location>
</feature>
<evidence type="ECO:0000256" key="1">
    <source>
        <dbReference type="SAM" id="MobiDB-lite"/>
    </source>
</evidence>
<dbReference type="EMBL" id="MPUH01002497">
    <property type="protein sequence ID" value="OMJ65071.1"/>
    <property type="molecule type" value="Genomic_DNA"/>
</dbReference>
<evidence type="ECO:0000313" key="2">
    <source>
        <dbReference type="EMBL" id="OMJ65071.1"/>
    </source>
</evidence>
<feature type="region of interest" description="Disordered" evidence="1">
    <location>
        <begin position="137"/>
        <end position="217"/>
    </location>
</feature>
<organism evidence="2 3">
    <name type="scientific">Stentor coeruleus</name>
    <dbReference type="NCBI Taxonomy" id="5963"/>
    <lineage>
        <taxon>Eukaryota</taxon>
        <taxon>Sar</taxon>
        <taxon>Alveolata</taxon>
        <taxon>Ciliophora</taxon>
        <taxon>Postciliodesmatophora</taxon>
        <taxon>Heterotrichea</taxon>
        <taxon>Heterotrichida</taxon>
        <taxon>Stentoridae</taxon>
        <taxon>Stentor</taxon>
    </lineage>
</organism>
<proteinExistence type="predicted"/>
<dbReference type="Proteomes" id="UP000187209">
    <property type="component" value="Unassembled WGS sequence"/>
</dbReference>
<keyword evidence="3" id="KW-1185">Reference proteome</keyword>
<name>A0A1R2AKN2_9CILI</name>
<evidence type="ECO:0000313" key="3">
    <source>
        <dbReference type="Proteomes" id="UP000187209"/>
    </source>
</evidence>
<dbReference type="AlphaFoldDB" id="A0A1R2AKN2"/>
<comment type="caution">
    <text evidence="2">The sequence shown here is derived from an EMBL/GenBank/DDBJ whole genome shotgun (WGS) entry which is preliminary data.</text>
</comment>
<protein>
    <submittedName>
        <fullName evidence="2">Uncharacterized protein</fullName>
    </submittedName>
</protein>
<sequence>MGNDPLLGKYHARLLRRLYLLLDYRARRAHYPEPLGAIHSARDRTHPRQDQGLYGHHFRSGRADGEYVPAVLQRPGNRENLPPPVVRVPVHLCQSGHRSQQADFAVPQGARYSGREEDLDFFRSALRSGRAFARVCERTGDPPRGRPAENRARAHGRKHPEQDDEARHWRLRRVQGNVRPLLAGSRQEAVPDPVFHRGPPGHDGSGHAESGAVAEEE</sequence>
<accession>A0A1R2AKN2</accession>
<gene>
    <name evidence="2" type="ORF">SteCoe_39455</name>
</gene>
<reference evidence="2 3" key="1">
    <citation type="submission" date="2016-11" db="EMBL/GenBank/DDBJ databases">
        <title>The macronuclear genome of Stentor coeruleus: a giant cell with tiny introns.</title>
        <authorList>
            <person name="Slabodnick M."/>
            <person name="Ruby J.G."/>
            <person name="Reiff S.B."/>
            <person name="Swart E.C."/>
            <person name="Gosai S."/>
            <person name="Prabakaran S."/>
            <person name="Witkowska E."/>
            <person name="Larue G.E."/>
            <person name="Fisher S."/>
            <person name="Freeman R.M."/>
            <person name="Gunawardena J."/>
            <person name="Chu W."/>
            <person name="Stover N.A."/>
            <person name="Gregory B.D."/>
            <person name="Nowacki M."/>
            <person name="Derisi J."/>
            <person name="Roy S.W."/>
            <person name="Marshall W.F."/>
            <person name="Sood P."/>
        </authorList>
    </citation>
    <scope>NUCLEOTIDE SEQUENCE [LARGE SCALE GENOMIC DNA]</scope>
    <source>
        <strain evidence="2">WM001</strain>
    </source>
</reference>
<feature type="compositionally biased region" description="Basic and acidic residues" evidence="1">
    <location>
        <begin position="159"/>
        <end position="168"/>
    </location>
</feature>